<feature type="compositionally biased region" description="Low complexity" evidence="1">
    <location>
        <begin position="52"/>
        <end position="61"/>
    </location>
</feature>
<accession>A0A5N6JZK0</accession>
<gene>
    <name evidence="2" type="ORF">EYC80_006849</name>
</gene>
<keyword evidence="3" id="KW-1185">Reference proteome</keyword>
<proteinExistence type="predicted"/>
<dbReference type="Proteomes" id="UP000326757">
    <property type="component" value="Unassembled WGS sequence"/>
</dbReference>
<dbReference type="OrthoDB" id="3529006at2759"/>
<evidence type="ECO:0000256" key="1">
    <source>
        <dbReference type="SAM" id="MobiDB-lite"/>
    </source>
</evidence>
<dbReference type="AlphaFoldDB" id="A0A5N6JZK0"/>
<organism evidence="2 3">
    <name type="scientific">Monilinia laxa</name>
    <name type="common">Brown rot fungus</name>
    <name type="synonym">Sclerotinia laxa</name>
    <dbReference type="NCBI Taxonomy" id="61186"/>
    <lineage>
        <taxon>Eukaryota</taxon>
        <taxon>Fungi</taxon>
        <taxon>Dikarya</taxon>
        <taxon>Ascomycota</taxon>
        <taxon>Pezizomycotina</taxon>
        <taxon>Leotiomycetes</taxon>
        <taxon>Helotiales</taxon>
        <taxon>Sclerotiniaceae</taxon>
        <taxon>Monilinia</taxon>
    </lineage>
</organism>
<protein>
    <submittedName>
        <fullName evidence="2">Uncharacterized protein</fullName>
    </submittedName>
</protein>
<feature type="region of interest" description="Disordered" evidence="1">
    <location>
        <begin position="46"/>
        <end position="74"/>
    </location>
</feature>
<dbReference type="EMBL" id="VIGI01000010">
    <property type="protein sequence ID" value="KAB8294889.1"/>
    <property type="molecule type" value="Genomic_DNA"/>
</dbReference>
<evidence type="ECO:0000313" key="3">
    <source>
        <dbReference type="Proteomes" id="UP000326757"/>
    </source>
</evidence>
<comment type="caution">
    <text evidence="2">The sequence shown here is derived from an EMBL/GenBank/DDBJ whole genome shotgun (WGS) entry which is preliminary data.</text>
</comment>
<evidence type="ECO:0000313" key="2">
    <source>
        <dbReference type="EMBL" id="KAB8294889.1"/>
    </source>
</evidence>
<name>A0A5N6JZK0_MONLA</name>
<reference evidence="2 3" key="1">
    <citation type="submission" date="2019-06" db="EMBL/GenBank/DDBJ databases">
        <title>Genome Sequence of the Brown Rot Fungal Pathogen Monilinia laxa.</title>
        <authorList>
            <person name="De Miccolis Angelini R.M."/>
            <person name="Landi L."/>
            <person name="Abate D."/>
            <person name="Pollastro S."/>
            <person name="Romanazzi G."/>
            <person name="Faretra F."/>
        </authorList>
    </citation>
    <scope>NUCLEOTIDE SEQUENCE [LARGE SCALE GENOMIC DNA]</scope>
    <source>
        <strain evidence="2 3">Mlax316</strain>
    </source>
</reference>
<sequence length="622" mass="69849">MSSSSSPNTSPWLNIAFPLPVSLENDSQSGSISPLSLSHSILNTPPYMSLDAPPSNASPNSPYHPTPNPARTQSLRFPIDEYPRKYSKQGMVYRAIDEKLDLVRFLQAYESVLAAFGVREDLLAESSVGGEKERERERGKLGVAERIVFRLFWNDGPYGDRSECESVPLSRVDAGSCVTTAAVKSKAQRVTSSEIHAINAIVDEAYEGLHISVAPAIDFVSKEKQMTSTITEVSDVVGETAALEENTVVEIVDRGCSAIAGKPIDTISKKDQIKSAVAEVVEVSVGHVTAGSAIHTTERLNQMDSTFAETTGGSINSGTFALPKTARGTMNENPPTIVSIKPEPDADANAFYEEIMKSPKIQLLRRWGCDRYAEWVQENGKAQEAQDEDAQKEVFRLMELKHRLLPLTLGKLPYTYRITSSTQNHRNSYTSLSWGFDGIQRTEEFLNVKFQWTCEAGTHNITVEPISLDELAADEGKGHRELRNAYDFLEFWDWFVRQSVYFFEGKVRPMHEICLHWLDRNSRFRRAYFQKRPYSNSSEKVKRERSCSRDLWSWRERRTVSGASYVGGKKRCVSGGIKVGNRGKKKSLGGKRCVEEWEDKLEYSSRGLRNVRRKTAVEATER</sequence>